<dbReference type="Proteomes" id="UP000739538">
    <property type="component" value="Unassembled WGS sequence"/>
</dbReference>
<evidence type="ECO:0000313" key="6">
    <source>
        <dbReference type="Proteomes" id="UP000739538"/>
    </source>
</evidence>
<dbReference type="AlphaFoldDB" id="A0A956SE26"/>
<dbReference type="PANTHER" id="PTHR43421">
    <property type="entry name" value="METALLOPROTEASE PMBA"/>
    <property type="match status" value="1"/>
</dbReference>
<dbReference type="Pfam" id="PF19290">
    <property type="entry name" value="PmbA_TldD_2nd"/>
    <property type="match status" value="1"/>
</dbReference>
<feature type="domain" description="Metalloprotease TldD/E central" evidence="4">
    <location>
        <begin position="124"/>
        <end position="227"/>
    </location>
</feature>
<dbReference type="InterPro" id="IPR035068">
    <property type="entry name" value="TldD/PmbA_N"/>
</dbReference>
<dbReference type="Pfam" id="PF19289">
    <property type="entry name" value="PmbA_TldD_3rd"/>
    <property type="match status" value="1"/>
</dbReference>
<reference evidence="5" key="1">
    <citation type="submission" date="2020-04" db="EMBL/GenBank/DDBJ databases">
        <authorList>
            <person name="Zhang T."/>
        </authorList>
    </citation>
    <scope>NUCLEOTIDE SEQUENCE</scope>
    <source>
        <strain evidence="5">HKST-UBA02</strain>
    </source>
</reference>
<dbReference type="InterPro" id="IPR036059">
    <property type="entry name" value="TldD/PmbA_sf"/>
</dbReference>
<dbReference type="SUPFAM" id="SSF111283">
    <property type="entry name" value="Putative modulator of DNA gyrase, PmbA/TldD"/>
    <property type="match status" value="1"/>
</dbReference>
<evidence type="ECO:0000259" key="3">
    <source>
        <dbReference type="Pfam" id="PF19289"/>
    </source>
</evidence>
<dbReference type="GO" id="GO:0008237">
    <property type="term" value="F:metallopeptidase activity"/>
    <property type="evidence" value="ECO:0007669"/>
    <property type="project" value="InterPro"/>
</dbReference>
<dbReference type="Gene3D" id="3.30.2290.10">
    <property type="entry name" value="PmbA/TldD superfamily"/>
    <property type="match status" value="1"/>
</dbReference>
<dbReference type="Pfam" id="PF01523">
    <property type="entry name" value="PmbA_TldD_1st"/>
    <property type="match status" value="1"/>
</dbReference>
<evidence type="ECO:0000313" key="5">
    <source>
        <dbReference type="EMBL" id="MCA9757267.1"/>
    </source>
</evidence>
<feature type="domain" description="Metalloprotease TldD/E C-terminal" evidence="3">
    <location>
        <begin position="235"/>
        <end position="441"/>
    </location>
</feature>
<dbReference type="InterPro" id="IPR047657">
    <property type="entry name" value="PmbA"/>
</dbReference>
<protein>
    <submittedName>
        <fullName evidence="5">TldD/PmbA family protein</fullName>
    </submittedName>
</protein>
<feature type="domain" description="Metalloprotease TldD/E N-terminal" evidence="2">
    <location>
        <begin position="28"/>
        <end position="87"/>
    </location>
</feature>
<comment type="similarity">
    <text evidence="1">Belongs to the peptidase U62 family.</text>
</comment>
<dbReference type="PANTHER" id="PTHR43421:SF1">
    <property type="entry name" value="METALLOPROTEASE PMBA"/>
    <property type="match status" value="1"/>
</dbReference>
<dbReference type="GO" id="GO:0005829">
    <property type="term" value="C:cytosol"/>
    <property type="evidence" value="ECO:0007669"/>
    <property type="project" value="TreeGrafter"/>
</dbReference>
<reference evidence="5" key="2">
    <citation type="journal article" date="2021" name="Microbiome">
        <title>Successional dynamics and alternative stable states in a saline activated sludge microbial community over 9 years.</title>
        <authorList>
            <person name="Wang Y."/>
            <person name="Ye J."/>
            <person name="Ju F."/>
            <person name="Liu L."/>
            <person name="Boyd J.A."/>
            <person name="Deng Y."/>
            <person name="Parks D.H."/>
            <person name="Jiang X."/>
            <person name="Yin X."/>
            <person name="Woodcroft B.J."/>
            <person name="Tyson G.W."/>
            <person name="Hugenholtz P."/>
            <person name="Polz M.F."/>
            <person name="Zhang T."/>
        </authorList>
    </citation>
    <scope>NUCLEOTIDE SEQUENCE</scope>
    <source>
        <strain evidence="5">HKST-UBA02</strain>
    </source>
</reference>
<dbReference type="InterPro" id="IPR045569">
    <property type="entry name" value="Metalloprtase-TldD/E_C"/>
</dbReference>
<proteinExistence type="inferred from homology"/>
<dbReference type="InterPro" id="IPR002510">
    <property type="entry name" value="Metalloprtase-TldD/E_N"/>
</dbReference>
<dbReference type="GO" id="GO:0006508">
    <property type="term" value="P:proteolysis"/>
    <property type="evidence" value="ECO:0007669"/>
    <property type="project" value="InterPro"/>
</dbReference>
<dbReference type="EMBL" id="JAGQHS010000090">
    <property type="protein sequence ID" value="MCA9757267.1"/>
    <property type="molecule type" value="Genomic_DNA"/>
</dbReference>
<evidence type="ECO:0000256" key="1">
    <source>
        <dbReference type="ARBA" id="ARBA00005836"/>
    </source>
</evidence>
<dbReference type="InterPro" id="IPR045570">
    <property type="entry name" value="Metalloprtase-TldD/E_cen_dom"/>
</dbReference>
<gene>
    <name evidence="5" type="ORF">KDA27_15785</name>
</gene>
<comment type="caution">
    <text evidence="5">The sequence shown here is derived from an EMBL/GenBank/DDBJ whole genome shotgun (WGS) entry which is preliminary data.</text>
</comment>
<accession>A0A956SE26</accession>
<organism evidence="5 6">
    <name type="scientific">Eiseniibacteriota bacterium</name>
    <dbReference type="NCBI Taxonomy" id="2212470"/>
    <lineage>
        <taxon>Bacteria</taxon>
        <taxon>Candidatus Eiseniibacteriota</taxon>
    </lineage>
</organism>
<evidence type="ECO:0000259" key="2">
    <source>
        <dbReference type="Pfam" id="PF01523"/>
    </source>
</evidence>
<sequence>MSKFDERLELAQWVVDQATKSGASETRVSITRRRYVSLDYREREVEKLEESVENGLSLALYVDGKYSAHRTSDLRRDALRSFVEQATGMTGYLEKDPYRYLPEPKYYEGRSQQNLDLMDPNYGALSAEERHRMVQEVENAALDAGGDKIVSVEAGYYDSVSEEVVVASNGFVGTAEGSNFWTGASVTAKDEGDKRPSDWCWEGGVHRGGIVDPVAIGKEAVSRSLARVGASKIATEKLPLVVENRTSSRLLRFMGNGLYGRNLQQKSSYLEGKQGEQIASALLSVYDDPLIPRAFGSQLYDSEGIAAKRMPVIEKGVLKNYYIDTYYARKLGVDATTGGPSNIVFETGEKSPEDWMKQLGRGILVTGFIGGNSNSSTGDFSTGIYGFLFDGGQIVRPVNELNIAGNHLEFWHKVIGVGNDPYVFSSWRTPTIVFDALTVAGA</sequence>
<evidence type="ECO:0000259" key="4">
    <source>
        <dbReference type="Pfam" id="PF19290"/>
    </source>
</evidence>
<name>A0A956SE26_UNCEI</name>